<sequence length="224" mass="25559">MPKIENVEFPSLGSIQLIIQSKREIREYEKMGSVDAESSEWFYWNRIWASEVGLSEFLIREFYPDSLKGKKILELGCGTGLAGMVCGKLGGIPTFSDKVPMVMESIREACRLNKLSKYQTLVLDWANCEGIGHRYDTVLGSEIFYDNTFLNDISRLLDQVLTPGGTGLFCDPNRLGFEVVEACFSKKFHLTISNLEVEWPQSRSIHRKKKTVFLYQLVKKKPVN</sequence>
<dbReference type="Pfam" id="PF10294">
    <property type="entry name" value="Methyltransf_16"/>
    <property type="match status" value="1"/>
</dbReference>
<dbReference type="Proteomes" id="UP001250932">
    <property type="component" value="Unassembled WGS sequence"/>
</dbReference>
<dbReference type="Gene3D" id="3.40.50.150">
    <property type="entry name" value="Vaccinia Virus protein VP39"/>
    <property type="match status" value="1"/>
</dbReference>
<dbReference type="PANTHER" id="PTHR14614">
    <property type="entry name" value="HEPATOCELLULAR CARCINOMA-ASSOCIATED ANTIGEN"/>
    <property type="match status" value="1"/>
</dbReference>
<protein>
    <submittedName>
        <fullName evidence="1">Uncharacterized protein</fullName>
    </submittedName>
</protein>
<dbReference type="InterPro" id="IPR019410">
    <property type="entry name" value="Methyltransf_16"/>
</dbReference>
<dbReference type="RefSeq" id="WP_313831377.1">
    <property type="nucleotide sequence ID" value="NZ_JAQOUE010000001.1"/>
</dbReference>
<dbReference type="InterPro" id="IPR029063">
    <property type="entry name" value="SAM-dependent_MTases_sf"/>
</dbReference>
<gene>
    <name evidence="1" type="ORF">PPG34_01570</name>
</gene>
<organism evidence="1 2">
    <name type="scientific">Candidatus Nitronereus thalassa</name>
    <dbReference type="NCBI Taxonomy" id="3020898"/>
    <lineage>
        <taxon>Bacteria</taxon>
        <taxon>Pseudomonadati</taxon>
        <taxon>Nitrospirota</taxon>
        <taxon>Nitrospiria</taxon>
        <taxon>Nitrospirales</taxon>
        <taxon>Nitrospiraceae</taxon>
        <taxon>Candidatus Nitronereus</taxon>
    </lineage>
</organism>
<keyword evidence="2" id="KW-1185">Reference proteome</keyword>
<evidence type="ECO:0000313" key="1">
    <source>
        <dbReference type="EMBL" id="MDT7041018.1"/>
    </source>
</evidence>
<dbReference type="SUPFAM" id="SSF53335">
    <property type="entry name" value="S-adenosyl-L-methionine-dependent methyltransferases"/>
    <property type="match status" value="1"/>
</dbReference>
<dbReference type="CDD" id="cd02440">
    <property type="entry name" value="AdoMet_MTases"/>
    <property type="match status" value="1"/>
</dbReference>
<evidence type="ECO:0000313" key="2">
    <source>
        <dbReference type="Proteomes" id="UP001250932"/>
    </source>
</evidence>
<dbReference type="EMBL" id="JAQOUE010000001">
    <property type="protein sequence ID" value="MDT7041018.1"/>
    <property type="molecule type" value="Genomic_DNA"/>
</dbReference>
<proteinExistence type="predicted"/>
<accession>A0ABU3K3S7</accession>
<name>A0ABU3K3S7_9BACT</name>
<reference evidence="1 2" key="1">
    <citation type="journal article" date="2023" name="ISME J.">
        <title>Cultivation and genomic characterization of novel and ubiquitous marine nitrite-oxidizing bacteria from the Nitrospirales.</title>
        <authorList>
            <person name="Mueller A.J."/>
            <person name="Daebeler A."/>
            <person name="Herbold C.W."/>
            <person name="Kirkegaard R.H."/>
            <person name="Daims H."/>
        </authorList>
    </citation>
    <scope>NUCLEOTIDE SEQUENCE [LARGE SCALE GENOMIC DNA]</scope>
    <source>
        <strain evidence="1 2">EB</strain>
    </source>
</reference>
<comment type="caution">
    <text evidence="1">The sequence shown here is derived from an EMBL/GenBank/DDBJ whole genome shotgun (WGS) entry which is preliminary data.</text>
</comment>